<dbReference type="AlphaFoldDB" id="A0A9P8GT04"/>
<comment type="caution">
    <text evidence="1">The sequence shown here is derived from an EMBL/GenBank/DDBJ whole genome shotgun (WGS) entry which is preliminary data.</text>
</comment>
<name>A0A9P8GT04_AURME</name>
<dbReference type="Proteomes" id="UP000767238">
    <property type="component" value="Unassembled WGS sequence"/>
</dbReference>
<feature type="non-terminal residue" evidence="1">
    <location>
        <position position="303"/>
    </location>
</feature>
<proteinExistence type="predicted"/>
<accession>A0A9P8GT04</accession>
<evidence type="ECO:0000313" key="1">
    <source>
        <dbReference type="EMBL" id="KAH0237855.1"/>
    </source>
</evidence>
<sequence length="303" mass="31735">MKILPSALSIAIAAVVPGIFKATAGSLSRYGVFGELARIGAITGVFVVVLAASERKFLIHVYKQGIPSLLMMSCSVSISLAMRPPPASSCIAIEHLQPVIGCGRRVVTEYQSNSQDLLVSLVLLFLLALEDSSDLITDAAEETANNGGGGEGLLVLLSGSLLSSCVSSSHSGCSGSASRERSAIGASAVHTSHKLLAGGRVHVDCDDCDEDHVQGVWLEILTVYLNLVRLSPRELVCGCVLLSREGLGFEPQSQQLFSAGNWILDLLDFLDLLDSGSEKSITQPTGGVCLPSHKCGKGSVLSN</sequence>
<dbReference type="EMBL" id="JAHFYH010000001">
    <property type="protein sequence ID" value="KAH0237855.1"/>
    <property type="molecule type" value="Genomic_DNA"/>
</dbReference>
<protein>
    <submittedName>
        <fullName evidence="1">Uncharacterized protein</fullName>
    </submittedName>
</protein>
<reference evidence="1" key="1">
    <citation type="journal article" date="2021" name="J Fungi (Basel)">
        <title>Virulence traits and population genomics of the black yeast Aureobasidium melanogenum.</title>
        <authorList>
            <person name="Cernosa A."/>
            <person name="Sun X."/>
            <person name="Gostincar C."/>
            <person name="Fang C."/>
            <person name="Gunde-Cimerman N."/>
            <person name="Song Z."/>
        </authorList>
    </citation>
    <scope>NUCLEOTIDE SEQUENCE</scope>
    <source>
        <strain evidence="1">EXF-8016</strain>
    </source>
</reference>
<organism evidence="1 2">
    <name type="scientific">Aureobasidium melanogenum</name>
    <name type="common">Aureobasidium pullulans var. melanogenum</name>
    <dbReference type="NCBI Taxonomy" id="46634"/>
    <lineage>
        <taxon>Eukaryota</taxon>
        <taxon>Fungi</taxon>
        <taxon>Dikarya</taxon>
        <taxon>Ascomycota</taxon>
        <taxon>Pezizomycotina</taxon>
        <taxon>Dothideomycetes</taxon>
        <taxon>Dothideomycetidae</taxon>
        <taxon>Dothideales</taxon>
        <taxon>Saccotheciaceae</taxon>
        <taxon>Aureobasidium</taxon>
    </lineage>
</organism>
<gene>
    <name evidence="1" type="ORF">KCV03_g294</name>
</gene>
<reference evidence="1" key="2">
    <citation type="submission" date="2021-08" db="EMBL/GenBank/DDBJ databases">
        <authorList>
            <person name="Gostincar C."/>
            <person name="Sun X."/>
            <person name="Song Z."/>
            <person name="Gunde-Cimerman N."/>
        </authorList>
    </citation>
    <scope>NUCLEOTIDE SEQUENCE</scope>
    <source>
        <strain evidence="1">EXF-8016</strain>
    </source>
</reference>
<evidence type="ECO:0000313" key="2">
    <source>
        <dbReference type="Proteomes" id="UP000767238"/>
    </source>
</evidence>